<evidence type="ECO:0000313" key="3">
    <source>
        <dbReference type="Proteomes" id="UP001610335"/>
    </source>
</evidence>
<feature type="compositionally biased region" description="Polar residues" evidence="1">
    <location>
        <begin position="121"/>
        <end position="130"/>
    </location>
</feature>
<comment type="caution">
    <text evidence="2">The sequence shown here is derived from an EMBL/GenBank/DDBJ whole genome shotgun (WGS) entry which is preliminary data.</text>
</comment>
<sequence>MSSESLPITPAAFAEAIKELTLPTLYAKVAELRNSSAHLQRSNQELQTFVSESCDKEADKRELEGYIAENGAVMESMNERIQMCKAEVERRGQLWIELDAEVKDETTQEGQEERTVRSEDSPTTSMNGTTALPARPRGGEDDGGEDGVYL</sequence>
<dbReference type="EMBL" id="JBFXLS010000007">
    <property type="protein sequence ID" value="KAL2831989.1"/>
    <property type="molecule type" value="Genomic_DNA"/>
</dbReference>
<evidence type="ECO:0000313" key="2">
    <source>
        <dbReference type="EMBL" id="KAL2831989.1"/>
    </source>
</evidence>
<organism evidence="2 3">
    <name type="scientific">Aspergillus cavernicola</name>
    <dbReference type="NCBI Taxonomy" id="176166"/>
    <lineage>
        <taxon>Eukaryota</taxon>
        <taxon>Fungi</taxon>
        <taxon>Dikarya</taxon>
        <taxon>Ascomycota</taxon>
        <taxon>Pezizomycotina</taxon>
        <taxon>Eurotiomycetes</taxon>
        <taxon>Eurotiomycetidae</taxon>
        <taxon>Eurotiales</taxon>
        <taxon>Aspergillaceae</taxon>
        <taxon>Aspergillus</taxon>
        <taxon>Aspergillus subgen. Nidulantes</taxon>
    </lineage>
</organism>
<name>A0ABR4IXH3_9EURO</name>
<dbReference type="PANTHER" id="PTHR40422:SF1">
    <property type="entry name" value="TRANSLATION MACHINERY-ASSOCIATED PROTEIN 17"/>
    <property type="match status" value="1"/>
</dbReference>
<keyword evidence="3" id="KW-1185">Reference proteome</keyword>
<feature type="region of interest" description="Disordered" evidence="1">
    <location>
        <begin position="102"/>
        <end position="150"/>
    </location>
</feature>
<protein>
    <submittedName>
        <fullName evidence="2">Uncharacterized protein</fullName>
    </submittedName>
</protein>
<accession>A0ABR4IXH3</accession>
<proteinExistence type="predicted"/>
<dbReference type="PANTHER" id="PTHR40422">
    <property type="entry name" value="TRANSLATION MACHINERY-ASSOCIATED PROTEIN 17"/>
    <property type="match status" value="1"/>
</dbReference>
<feature type="compositionally biased region" description="Basic and acidic residues" evidence="1">
    <location>
        <begin position="102"/>
        <end position="120"/>
    </location>
</feature>
<feature type="compositionally biased region" description="Acidic residues" evidence="1">
    <location>
        <begin position="141"/>
        <end position="150"/>
    </location>
</feature>
<dbReference type="InterPro" id="IPR038966">
    <property type="entry name" value="TMA17"/>
</dbReference>
<reference evidence="2 3" key="1">
    <citation type="submission" date="2024-07" db="EMBL/GenBank/DDBJ databases">
        <title>Section-level genome sequencing and comparative genomics of Aspergillus sections Usti and Cavernicolus.</title>
        <authorList>
            <consortium name="Lawrence Berkeley National Laboratory"/>
            <person name="Nybo J.L."/>
            <person name="Vesth T.C."/>
            <person name="Theobald S."/>
            <person name="Frisvad J.C."/>
            <person name="Larsen T.O."/>
            <person name="Kjaerboelling I."/>
            <person name="Rothschild-Mancinelli K."/>
            <person name="Lyhne E.K."/>
            <person name="Kogle M.E."/>
            <person name="Barry K."/>
            <person name="Clum A."/>
            <person name="Na H."/>
            <person name="Ledsgaard L."/>
            <person name="Lin J."/>
            <person name="Lipzen A."/>
            <person name="Kuo A."/>
            <person name="Riley R."/>
            <person name="Mondo S."/>
            <person name="LaButti K."/>
            <person name="Haridas S."/>
            <person name="Pangalinan J."/>
            <person name="Salamov A.A."/>
            <person name="Simmons B.A."/>
            <person name="Magnuson J.K."/>
            <person name="Chen J."/>
            <person name="Drula E."/>
            <person name="Henrissat B."/>
            <person name="Wiebenga A."/>
            <person name="Lubbers R.J."/>
            <person name="Gomes A.C."/>
            <person name="Makela M.R."/>
            <person name="Stajich J."/>
            <person name="Grigoriev I.V."/>
            <person name="Mortensen U.H."/>
            <person name="De vries R.P."/>
            <person name="Baker S.E."/>
            <person name="Andersen M.R."/>
        </authorList>
    </citation>
    <scope>NUCLEOTIDE SEQUENCE [LARGE SCALE GENOMIC DNA]</scope>
    <source>
        <strain evidence="2 3">CBS 600.67</strain>
    </source>
</reference>
<dbReference type="Proteomes" id="UP001610335">
    <property type="component" value="Unassembled WGS sequence"/>
</dbReference>
<gene>
    <name evidence="2" type="ORF">BDW59DRAFT_157461</name>
</gene>
<evidence type="ECO:0000256" key="1">
    <source>
        <dbReference type="SAM" id="MobiDB-lite"/>
    </source>
</evidence>